<evidence type="ECO:0000256" key="1">
    <source>
        <dbReference type="SAM" id="Phobius"/>
    </source>
</evidence>
<dbReference type="AlphaFoldDB" id="A0A1R4KRY6"/>
<keyword evidence="2" id="KW-0732">Signal</keyword>
<dbReference type="Proteomes" id="UP000196320">
    <property type="component" value="Unassembled WGS sequence"/>
</dbReference>
<evidence type="ECO:0008006" key="5">
    <source>
        <dbReference type="Google" id="ProtNLM"/>
    </source>
</evidence>
<name>A0A1R4KRY6_9MICO</name>
<feature type="transmembrane region" description="Helical" evidence="1">
    <location>
        <begin position="284"/>
        <end position="306"/>
    </location>
</feature>
<keyword evidence="1" id="KW-0812">Transmembrane</keyword>
<keyword evidence="1" id="KW-1133">Transmembrane helix</keyword>
<protein>
    <recommendedName>
        <fullName evidence="5">Surface-anchored protein</fullName>
    </recommendedName>
</protein>
<dbReference type="OrthoDB" id="4424311at2"/>
<proteinExistence type="predicted"/>
<feature type="chain" id="PRO_5010330843" description="Surface-anchored protein" evidence="2">
    <location>
        <begin position="32"/>
        <end position="325"/>
    </location>
</feature>
<dbReference type="RefSeq" id="WP_087133150.1">
    <property type="nucleotide sequence ID" value="NZ_FUKO01000048.1"/>
</dbReference>
<keyword evidence="4" id="KW-1185">Reference proteome</keyword>
<evidence type="ECO:0000313" key="4">
    <source>
        <dbReference type="Proteomes" id="UP000196320"/>
    </source>
</evidence>
<evidence type="ECO:0000313" key="3">
    <source>
        <dbReference type="EMBL" id="SJN47101.1"/>
    </source>
</evidence>
<dbReference type="EMBL" id="FUKO01000048">
    <property type="protein sequence ID" value="SJN47101.1"/>
    <property type="molecule type" value="Genomic_DNA"/>
</dbReference>
<dbReference type="NCBIfam" id="NF038134">
    <property type="entry name" value="choice_anch_M"/>
    <property type="match status" value="1"/>
</dbReference>
<reference evidence="3 4" key="1">
    <citation type="submission" date="2017-02" db="EMBL/GenBank/DDBJ databases">
        <authorList>
            <person name="Peterson S.W."/>
        </authorList>
    </citation>
    <scope>NUCLEOTIDE SEQUENCE [LARGE SCALE GENOMIC DNA]</scope>
    <source>
        <strain evidence="3 4">B Mb 05.01</strain>
    </source>
</reference>
<gene>
    <name evidence="3" type="ORF">FM104_15705</name>
</gene>
<accession>A0A1R4KRY6</accession>
<sequence length="325" mass="35050">MTTRRIRRPLTMASALILAGLAVLAPVSASAEGDDDLDQTIDPNQTQGTGQVVLDQGHVDFGPTLSTGEWIVQIHDDTARPSYWRHLDDVVLKVADAAILPIPDAEAYRFLGQEPGTEVWVVPQTQNPDVVWAGWNTQEPNVIESLNLGTTLSVLGMEGPGDVVVYLQSGNFGDPQPLWSSLEPFPQQSWIEVNQHTHANWVFSEPGIYLVELQFDAELNTGESVSARDTLRFVVGDATDAEEAFGMEFDQSVIAETAAPDPSDDTAGPAADRDQDGDGTFATLIWSVVGVVAVVLVIAIIVVVTASRRAKARALAARNVKEPTE</sequence>
<evidence type="ECO:0000256" key="2">
    <source>
        <dbReference type="SAM" id="SignalP"/>
    </source>
</evidence>
<organism evidence="3 4">
    <name type="scientific">Microbacterium esteraromaticum</name>
    <dbReference type="NCBI Taxonomy" id="57043"/>
    <lineage>
        <taxon>Bacteria</taxon>
        <taxon>Bacillati</taxon>
        <taxon>Actinomycetota</taxon>
        <taxon>Actinomycetes</taxon>
        <taxon>Micrococcales</taxon>
        <taxon>Microbacteriaceae</taxon>
        <taxon>Microbacterium</taxon>
    </lineage>
</organism>
<dbReference type="NCBIfam" id="TIGR03769">
    <property type="entry name" value="P_ac_wall_RPT"/>
    <property type="match status" value="1"/>
</dbReference>
<keyword evidence="1" id="KW-0472">Membrane</keyword>
<dbReference type="InterPro" id="IPR022435">
    <property type="entry name" value="Surface-anchored_actinobac"/>
</dbReference>
<feature type="signal peptide" evidence="2">
    <location>
        <begin position="1"/>
        <end position="31"/>
    </location>
</feature>